<reference evidence="6 7" key="1">
    <citation type="journal article" date="2013" name="J. Microbiol.">
        <title>Mucilaginibacter ginsenosidivorax sp. nov., with ginsenoside converting activity isolated from sediment.</title>
        <authorList>
            <person name="Kim J.K."/>
            <person name="Choi T.E."/>
            <person name="Liu Q.M."/>
            <person name="Park H.Y."/>
            <person name="Yi T.H."/>
            <person name="Yoon M.H."/>
            <person name="Kim S.C."/>
            <person name="Im W.T."/>
        </authorList>
    </citation>
    <scope>NUCLEOTIDE SEQUENCE [LARGE SCALE GENOMIC DNA]</scope>
    <source>
        <strain evidence="6 7">KHI28</strain>
    </source>
</reference>
<dbReference type="GO" id="GO:0020037">
    <property type="term" value="F:heme binding"/>
    <property type="evidence" value="ECO:0007669"/>
    <property type="project" value="InterPro"/>
</dbReference>
<organism evidence="6 7">
    <name type="scientific">Mucilaginibacter ginsenosidivorax</name>
    <dbReference type="NCBI Taxonomy" id="862126"/>
    <lineage>
        <taxon>Bacteria</taxon>
        <taxon>Pseudomonadati</taxon>
        <taxon>Bacteroidota</taxon>
        <taxon>Sphingobacteriia</taxon>
        <taxon>Sphingobacteriales</taxon>
        <taxon>Sphingobacteriaceae</taxon>
        <taxon>Mucilaginibacter</taxon>
    </lineage>
</organism>
<evidence type="ECO:0000313" key="6">
    <source>
        <dbReference type="EMBL" id="QEC79667.1"/>
    </source>
</evidence>
<keyword evidence="4" id="KW-0560">Oxidoreductase</keyword>
<keyword evidence="7" id="KW-1185">Reference proteome</keyword>
<comment type="cofactor">
    <cofactor evidence="1">
        <name>heme b</name>
        <dbReference type="ChEBI" id="CHEBI:60344"/>
    </cofactor>
</comment>
<evidence type="ECO:0000313" key="7">
    <source>
        <dbReference type="Proteomes" id="UP000321362"/>
    </source>
</evidence>
<dbReference type="KEGG" id="mgk:FSB76_28310"/>
<dbReference type="OrthoDB" id="9781066at2"/>
<accession>A0A5B8W882</accession>
<dbReference type="Proteomes" id="UP000321362">
    <property type="component" value="Chromosome"/>
</dbReference>
<dbReference type="GO" id="GO:0046872">
    <property type="term" value="F:metal ion binding"/>
    <property type="evidence" value="ECO:0007669"/>
    <property type="project" value="UniProtKB-KW"/>
</dbReference>
<dbReference type="PANTHER" id="PTHR30521:SF0">
    <property type="entry name" value="DYP-TYPE PEROXIDASE FAMILY PROTEIN"/>
    <property type="match status" value="1"/>
</dbReference>
<evidence type="ECO:0000256" key="1">
    <source>
        <dbReference type="ARBA" id="ARBA00001970"/>
    </source>
</evidence>
<keyword evidence="5" id="KW-0408">Iron</keyword>
<gene>
    <name evidence="6" type="ORF">FSB76_28310</name>
</gene>
<dbReference type="GO" id="GO:0004601">
    <property type="term" value="F:peroxidase activity"/>
    <property type="evidence" value="ECO:0007669"/>
    <property type="project" value="UniProtKB-KW"/>
</dbReference>
<dbReference type="InterPro" id="IPR011008">
    <property type="entry name" value="Dimeric_a/b-barrel"/>
</dbReference>
<dbReference type="PROSITE" id="PS51404">
    <property type="entry name" value="DYP_PEROXIDASE"/>
    <property type="match status" value="1"/>
</dbReference>
<evidence type="ECO:0000256" key="5">
    <source>
        <dbReference type="ARBA" id="ARBA00023004"/>
    </source>
</evidence>
<protein>
    <recommendedName>
        <fullName evidence="8">Dyp-type peroxidase</fullName>
    </recommendedName>
</protein>
<proteinExistence type="predicted"/>
<dbReference type="SUPFAM" id="SSF54909">
    <property type="entry name" value="Dimeric alpha+beta barrel"/>
    <property type="match status" value="1"/>
</dbReference>
<sequence length="535" mass="60030">MTNLNQDEIDTLIEPVPNFNDIQGLILRGYNFPYIRYIVFKINDREGAQYFCKKLLPGSNGLLNVTTAISWRPGYKPDYCLNIGFTAQGLKILIDKDPQKPVNFNKVSGDSFEFFNSFKFGAVKLADSLGDIGNSAPDLWWQRSEGWLNSEVPPLADGSDLHIQISIFAHNSQSLESYYQNLLTMIPAGTHGPAVTAVFFKDSEPLPKGDDYIHFGYKDSFSQPRLNTVPWNIKDERLLSGKGGIDDRKIVPTDQFVINIKKYPKEGPPTIFDPHPLLENGSFAAFRLLYQDVKAFNKFINKPPEGGKPGDANPELVAAKMCGRWFDGTPLVVSPHKPNPDLKDFDFTNFNYINATPNQKGDGDNDDLGRLCPYAAHIRRTNPRDDTKVVGNKDDDGKPNYAKGRRIMRRAGPYGPDYVENEPEGIQRGLVGLFICANLTDQFVFIMKMWINRGGFRPGYDSPNASGVDPLFGPAKETDSKDFYFLPEDETDKKYIEMTGLERFIRTDGSLLLFLPGIKALEDISNGIIPTKPQL</sequence>
<name>A0A5B8W882_9SPHI</name>
<keyword evidence="3" id="KW-0479">Metal-binding</keyword>
<dbReference type="PANTHER" id="PTHR30521">
    <property type="entry name" value="DEFERROCHELATASE/PEROXIDASE"/>
    <property type="match status" value="1"/>
</dbReference>
<evidence type="ECO:0000256" key="4">
    <source>
        <dbReference type="ARBA" id="ARBA00023002"/>
    </source>
</evidence>
<dbReference type="EMBL" id="CP042437">
    <property type="protein sequence ID" value="QEC79667.1"/>
    <property type="molecule type" value="Genomic_DNA"/>
</dbReference>
<dbReference type="InterPro" id="IPR006314">
    <property type="entry name" value="Dyp_peroxidase"/>
</dbReference>
<dbReference type="AlphaFoldDB" id="A0A5B8W882"/>
<evidence type="ECO:0008006" key="8">
    <source>
        <dbReference type="Google" id="ProtNLM"/>
    </source>
</evidence>
<dbReference type="RefSeq" id="WP_147059485.1">
    <property type="nucleotide sequence ID" value="NZ_CP042437.1"/>
</dbReference>
<dbReference type="GO" id="GO:0005829">
    <property type="term" value="C:cytosol"/>
    <property type="evidence" value="ECO:0007669"/>
    <property type="project" value="TreeGrafter"/>
</dbReference>
<evidence type="ECO:0000256" key="3">
    <source>
        <dbReference type="ARBA" id="ARBA00022723"/>
    </source>
</evidence>
<evidence type="ECO:0000256" key="2">
    <source>
        <dbReference type="ARBA" id="ARBA00022559"/>
    </source>
</evidence>
<keyword evidence="2" id="KW-0575">Peroxidase</keyword>